<dbReference type="AlphaFoldDB" id="A0A8H6B4L5"/>
<dbReference type="EMBL" id="JABFCT010000001">
    <property type="protein sequence ID" value="KAF5879058.1"/>
    <property type="molecule type" value="Genomic_DNA"/>
</dbReference>
<dbReference type="Proteomes" id="UP000531561">
    <property type="component" value="Unassembled WGS sequence"/>
</dbReference>
<sequence>MPFEKGMQWLCCFALDPGLLTSDEDEQSEDCEAEAEGFYQKPQASKRASTNLPLINPSFKLISENQSSSNAVETIQKPHHRRKFYAAKVKKANGAQGNSKLPLTCVKPGNFASTPSNSSADYYPSSPFLPSTTTQEALQPRYTTREITSFVLKRFPELCRNRIKESIIEFRWEFLDYSLDKTEYIEWYCGWWAM</sequence>
<dbReference type="RefSeq" id="XP_037198002.1">
    <property type="nucleotide sequence ID" value="XM_037336636.1"/>
</dbReference>
<evidence type="ECO:0000313" key="2">
    <source>
        <dbReference type="Proteomes" id="UP000531561"/>
    </source>
</evidence>
<gene>
    <name evidence="1" type="ORF">Bfra_006262</name>
</gene>
<accession>A0A8H6B4L5</accession>
<keyword evidence="2" id="KW-1185">Reference proteome</keyword>
<proteinExistence type="predicted"/>
<name>A0A8H6B4L5_9HELO</name>
<evidence type="ECO:0000313" key="1">
    <source>
        <dbReference type="EMBL" id="KAF5879058.1"/>
    </source>
</evidence>
<comment type="caution">
    <text evidence="1">The sequence shown here is derived from an EMBL/GenBank/DDBJ whole genome shotgun (WGS) entry which is preliminary data.</text>
</comment>
<dbReference type="OrthoDB" id="3563452at2759"/>
<dbReference type="GeneID" id="59260328"/>
<reference evidence="1 2" key="1">
    <citation type="journal article" date="2020" name="Phytopathology">
        <title>A high-quality genome resource of Botrytis fragariae, a new and rapidly spreading fungal pathogen causing strawberry gray mold in the U.S.A.</title>
        <authorList>
            <person name="Wu Y."/>
            <person name="Saski C.A."/>
            <person name="Schnabel G."/>
            <person name="Xiao S."/>
            <person name="Hu M."/>
        </authorList>
    </citation>
    <scope>NUCLEOTIDE SEQUENCE [LARGE SCALE GENOMIC DNA]</scope>
    <source>
        <strain evidence="1 2">BVB16</strain>
    </source>
</reference>
<protein>
    <submittedName>
        <fullName evidence="1">Uncharacterized protein</fullName>
    </submittedName>
</protein>
<organism evidence="1 2">
    <name type="scientific">Botrytis fragariae</name>
    <dbReference type="NCBI Taxonomy" id="1964551"/>
    <lineage>
        <taxon>Eukaryota</taxon>
        <taxon>Fungi</taxon>
        <taxon>Dikarya</taxon>
        <taxon>Ascomycota</taxon>
        <taxon>Pezizomycotina</taxon>
        <taxon>Leotiomycetes</taxon>
        <taxon>Helotiales</taxon>
        <taxon>Sclerotiniaceae</taxon>
        <taxon>Botrytis</taxon>
    </lineage>
</organism>